<dbReference type="PANTHER" id="PTHR13326">
    <property type="entry name" value="TRNA PSEUDOURIDINE SYNTHASE D"/>
    <property type="match status" value="1"/>
</dbReference>
<dbReference type="GO" id="GO:0009982">
    <property type="term" value="F:pseudouridine synthase activity"/>
    <property type="evidence" value="ECO:0007669"/>
    <property type="project" value="InterPro"/>
</dbReference>
<comment type="caution">
    <text evidence="4">The sequence shown here is derived from an EMBL/GenBank/DDBJ whole genome shotgun (WGS) entry which is preliminary data.</text>
</comment>
<dbReference type="PANTHER" id="PTHR13326:SF21">
    <property type="entry name" value="PSEUDOURIDYLATE SYNTHASE PUS7L"/>
    <property type="match status" value="1"/>
</dbReference>
<dbReference type="RefSeq" id="WP_125671837.1">
    <property type="nucleotide sequence ID" value="NZ_RCOS01000113.1"/>
</dbReference>
<evidence type="ECO:0000256" key="1">
    <source>
        <dbReference type="ARBA" id="ARBA00007953"/>
    </source>
</evidence>
<dbReference type="InterPro" id="IPR042214">
    <property type="entry name" value="TruD_catalytic"/>
</dbReference>
<evidence type="ECO:0000313" key="7">
    <source>
        <dbReference type="Proteomes" id="UP000316217"/>
    </source>
</evidence>
<dbReference type="EMBL" id="RCOS01000113">
    <property type="protein sequence ID" value="RSN73597.1"/>
    <property type="molecule type" value="Genomic_DNA"/>
</dbReference>
<dbReference type="AlphaFoldDB" id="A0A3R9QW38"/>
<reference evidence="5 7" key="2">
    <citation type="journal article" date="2019" name="Nat. Microbiol.">
        <title>Wide diversity of methane and short-chain alkane metabolisms in uncultured archaea.</title>
        <authorList>
            <person name="Borrel G."/>
            <person name="Adam P.S."/>
            <person name="McKay L.J."/>
            <person name="Chen L.X."/>
            <person name="Sierra-Garcia I.N."/>
            <person name="Sieber C.M."/>
            <person name="Letourneur Q."/>
            <person name="Ghozlane A."/>
            <person name="Andersen G.L."/>
            <person name="Li W.J."/>
            <person name="Hallam S.J."/>
            <person name="Muyzer G."/>
            <person name="de Oliveira V.M."/>
            <person name="Inskeep W.P."/>
            <person name="Banfield J.F."/>
            <person name="Gribaldo S."/>
        </authorList>
    </citation>
    <scope>NUCLEOTIDE SEQUENCE [LARGE SCALE GENOMIC DNA]</scope>
    <source>
        <strain evidence="5">NM4</strain>
    </source>
</reference>
<dbReference type="InterPro" id="IPR001656">
    <property type="entry name" value="PsdUridine_synth_TruD"/>
</dbReference>
<sequence>MEPPDIDKELGMMCYLTNDFSSGYLRRRLSDFLVDEVLDGITASSAMRNGFDGKGGYFLYVIAKTMPVDFLRLKSVVSSLLGIRVDKIGFAGMKDKRSISFQFATSEVRGRSFCKGDGITIRLVGKYDKFLAPGIGSGNKFIIGIRETCPEKAVNLAKLASRGFLNFYGYQRFGYKRPFNHEIGRMILQRRFKDALEALAERGFKVTPESDYIRSLRSVGVGILRILVQSYQSFLFNKLLSKRALDKLNPMEGDLVLGRDGWVRRYDGRQEGTLLIPVPGAYTKVKNPYMDKLLKEMLKEDNISLDDFLIKEIPECSSLGSLRPGISIAKDLKVFVFGKTVFMSFFLNSGSYATVFVREIVKPRDPEMCGF</sequence>
<dbReference type="Pfam" id="PF01142">
    <property type="entry name" value="TruD"/>
    <property type="match status" value="2"/>
</dbReference>
<keyword evidence="2" id="KW-0413">Isomerase</keyword>
<dbReference type="EMBL" id="RXII01000121">
    <property type="protein sequence ID" value="RZN58196.1"/>
    <property type="molecule type" value="Genomic_DNA"/>
</dbReference>
<evidence type="ECO:0000313" key="4">
    <source>
        <dbReference type="EMBL" id="RSN73597.1"/>
    </source>
</evidence>
<dbReference type="Gene3D" id="3.30.2350.20">
    <property type="entry name" value="TruD, catalytic domain"/>
    <property type="match status" value="1"/>
</dbReference>
<dbReference type="Proteomes" id="UP000277582">
    <property type="component" value="Unassembled WGS sequence"/>
</dbReference>
<evidence type="ECO:0000256" key="2">
    <source>
        <dbReference type="ARBA" id="ARBA00023235"/>
    </source>
</evidence>
<accession>A0A3R9QW38</accession>
<name>A0A3R9QW38_9CREN</name>
<protein>
    <submittedName>
        <fullName evidence="4">tRNA pseudouridine(13) synthase TruD</fullName>
    </submittedName>
</protein>
<evidence type="ECO:0000313" key="6">
    <source>
        <dbReference type="Proteomes" id="UP000277582"/>
    </source>
</evidence>
<dbReference type="InterPro" id="IPR020103">
    <property type="entry name" value="PsdUridine_synth_cat_dom_sf"/>
</dbReference>
<evidence type="ECO:0000259" key="3">
    <source>
        <dbReference type="PROSITE" id="PS50984"/>
    </source>
</evidence>
<gene>
    <name evidence="4" type="primary">truD</name>
    <name evidence="4" type="ORF">D6D85_10005</name>
    <name evidence="5" type="ORF">EF810_07905</name>
</gene>
<dbReference type="Proteomes" id="UP000316217">
    <property type="component" value="Unassembled WGS sequence"/>
</dbReference>
<dbReference type="PROSITE" id="PS50984">
    <property type="entry name" value="TRUD"/>
    <property type="match status" value="1"/>
</dbReference>
<dbReference type="InterPro" id="IPR011760">
    <property type="entry name" value="PsdUridine_synth_TruD_insert"/>
</dbReference>
<dbReference type="GO" id="GO:0001522">
    <property type="term" value="P:pseudouridine synthesis"/>
    <property type="evidence" value="ECO:0007669"/>
    <property type="project" value="InterPro"/>
</dbReference>
<dbReference type="SUPFAM" id="SSF55120">
    <property type="entry name" value="Pseudouridine synthase"/>
    <property type="match status" value="1"/>
</dbReference>
<dbReference type="GO" id="GO:0003723">
    <property type="term" value="F:RNA binding"/>
    <property type="evidence" value="ECO:0007669"/>
    <property type="project" value="InterPro"/>
</dbReference>
<feature type="domain" description="TRUD" evidence="3">
    <location>
        <begin position="163"/>
        <end position="328"/>
    </location>
</feature>
<comment type="similarity">
    <text evidence="1">Belongs to the pseudouridine synthase TruD family.</text>
</comment>
<dbReference type="OrthoDB" id="1798at2157"/>
<reference evidence="4 6" key="1">
    <citation type="submission" date="2018-10" db="EMBL/GenBank/DDBJ databases">
        <title>Co-occurring genomic capacity for anaerobic methane metabolism and dissimilatory sulfite reduction discovered in the Korarchaeota.</title>
        <authorList>
            <person name="Mckay L.J."/>
            <person name="Dlakic M."/>
            <person name="Fields M.W."/>
            <person name="Delmont T.O."/>
            <person name="Eren A.M."/>
            <person name="Jay Z.J."/>
            <person name="Klingelsmith K.B."/>
            <person name="Rusch D.B."/>
            <person name="Inskeep W.P."/>
        </authorList>
    </citation>
    <scope>NUCLEOTIDE SEQUENCE [LARGE SCALE GENOMIC DNA]</scope>
    <source>
        <strain evidence="4 6">MDKW</strain>
    </source>
</reference>
<proteinExistence type="inferred from homology"/>
<organism evidence="4 6">
    <name type="scientific">Candidatus Methanodesulfokora washburnensis</name>
    <dbReference type="NCBI Taxonomy" id="2478471"/>
    <lineage>
        <taxon>Archaea</taxon>
        <taxon>Thermoproteota</taxon>
        <taxon>Candidatus Korarchaeia</taxon>
        <taxon>Candidatus Korarchaeia incertae sedis</taxon>
        <taxon>Candidatus Methanodesulfokora</taxon>
    </lineage>
</organism>
<evidence type="ECO:0000313" key="5">
    <source>
        <dbReference type="EMBL" id="RZN58196.1"/>
    </source>
</evidence>
<keyword evidence="6" id="KW-1185">Reference proteome</keyword>